<comment type="caution">
    <text evidence="2">The sequence shown here is derived from an EMBL/GenBank/DDBJ whole genome shotgun (WGS) entry which is preliminary data.</text>
</comment>
<gene>
    <name evidence="2" type="ORF">ACFSKK_09205</name>
</gene>
<protein>
    <submittedName>
        <fullName evidence="2">PRC-barrel domain-containing protein</fullName>
    </submittedName>
</protein>
<dbReference type="EMBL" id="JBHUIK010000002">
    <property type="protein sequence ID" value="MFD2213854.1"/>
    <property type="molecule type" value="Genomic_DNA"/>
</dbReference>
<dbReference type="InterPro" id="IPR027275">
    <property type="entry name" value="PRC-brl_dom"/>
</dbReference>
<proteinExistence type="predicted"/>
<evidence type="ECO:0000313" key="3">
    <source>
        <dbReference type="Proteomes" id="UP001597318"/>
    </source>
</evidence>
<dbReference type="RefSeq" id="WP_247344695.1">
    <property type="nucleotide sequence ID" value="NZ_CP095550.1"/>
</dbReference>
<reference evidence="3" key="1">
    <citation type="journal article" date="2019" name="Int. J. Syst. Evol. Microbiol.">
        <title>The Global Catalogue of Microorganisms (GCM) 10K type strain sequencing project: providing services to taxonomists for standard genome sequencing and annotation.</title>
        <authorList>
            <consortium name="The Broad Institute Genomics Platform"/>
            <consortium name="The Broad Institute Genome Sequencing Center for Infectious Disease"/>
            <person name="Wu L."/>
            <person name="Ma J."/>
        </authorList>
    </citation>
    <scope>NUCLEOTIDE SEQUENCE [LARGE SCALE GENOMIC DNA]</scope>
    <source>
        <strain evidence="3">CGMCC 1.15474</strain>
    </source>
</reference>
<keyword evidence="3" id="KW-1185">Reference proteome</keyword>
<evidence type="ECO:0000259" key="1">
    <source>
        <dbReference type="Pfam" id="PF05239"/>
    </source>
</evidence>
<accession>A0ABW5BW42</accession>
<dbReference type="Pfam" id="PF05239">
    <property type="entry name" value="PRC"/>
    <property type="match status" value="2"/>
</dbReference>
<dbReference type="SUPFAM" id="SSF50346">
    <property type="entry name" value="PRC-barrel domain"/>
    <property type="match status" value="2"/>
</dbReference>
<name>A0ABW5BW42_9BACI</name>
<dbReference type="InterPro" id="IPR011033">
    <property type="entry name" value="PRC_barrel-like_sf"/>
</dbReference>
<evidence type="ECO:0000313" key="2">
    <source>
        <dbReference type="EMBL" id="MFD2213854.1"/>
    </source>
</evidence>
<feature type="domain" description="PRC-barrel" evidence="1">
    <location>
        <begin position="87"/>
        <end position="138"/>
    </location>
</feature>
<feature type="domain" description="PRC-barrel" evidence="1">
    <location>
        <begin position="4"/>
        <end position="72"/>
    </location>
</feature>
<dbReference type="Proteomes" id="UP001597318">
    <property type="component" value="Unassembled WGS sequence"/>
</dbReference>
<sequence>MRTFSKLKGLPVYCSSSADLLGHVTNVCLSSKGFIFGLMMDGKGLFQRDRFVPLESIYAVGDNGVMVEEKDKLLSLHEMKKQFTYNTYDDLSNKAVLTKEGEKLGLLEDVYFSEKMDTIEAYELTDGFFADIAEGKKVVKASGEPLSISKDAIVIELY</sequence>
<organism evidence="2 3">
    <name type="scientific">Metabacillus endolithicus</name>
    <dbReference type="NCBI Taxonomy" id="1535204"/>
    <lineage>
        <taxon>Bacteria</taxon>
        <taxon>Bacillati</taxon>
        <taxon>Bacillota</taxon>
        <taxon>Bacilli</taxon>
        <taxon>Bacillales</taxon>
        <taxon>Bacillaceae</taxon>
        <taxon>Metabacillus</taxon>
    </lineage>
</organism>
<dbReference type="Gene3D" id="2.30.30.240">
    <property type="entry name" value="PRC-barrel domain"/>
    <property type="match status" value="2"/>
</dbReference>